<feature type="domain" description="HTH lysR-type" evidence="5">
    <location>
        <begin position="1"/>
        <end position="59"/>
    </location>
</feature>
<dbReference type="OrthoDB" id="9815676at2"/>
<sequence length="291" mass="33051">MDLLKSIRIFQTVVKRNSFSAAARDLNMVNSAVSRYINELEQYLGCKLLHRTTRTMSLTPEGEHYLQRLSNITASIDELDSDITQRRSHISGNLKITAPEHVTRLFDLQSRLSHFLRDYPDVCLSWLSVNRYVDLIEEGVDLAIRVGELPDSGMIARPLGSMHVYRVASPEYLNLYGMPDSIEDLQQHRCILDSSNRQPARWAYRSVNGTRHITVPNTVAANNGDLVAGFAAEGLGIAYLPDFLVRDYLDEGRLVTILRQYEIDPVPVSLYYPANRMMSQTLRTLIDHLLA</sequence>
<dbReference type="Pfam" id="PF00126">
    <property type="entry name" value="HTH_1"/>
    <property type="match status" value="1"/>
</dbReference>
<dbReference type="AlphaFoldDB" id="A0A3P1SLR4"/>
<keyword evidence="3" id="KW-0238">DNA-binding</keyword>
<evidence type="ECO:0000313" key="7">
    <source>
        <dbReference type="Proteomes" id="UP000267535"/>
    </source>
</evidence>
<dbReference type="PANTHER" id="PTHR30537:SF5">
    <property type="entry name" value="HTH-TYPE TRANSCRIPTIONAL ACTIVATOR TTDR-RELATED"/>
    <property type="match status" value="1"/>
</dbReference>
<dbReference type="GO" id="GO:0043565">
    <property type="term" value="F:sequence-specific DNA binding"/>
    <property type="evidence" value="ECO:0007669"/>
    <property type="project" value="TreeGrafter"/>
</dbReference>
<proteinExistence type="inferred from homology"/>
<dbReference type="PANTHER" id="PTHR30537">
    <property type="entry name" value="HTH-TYPE TRANSCRIPTIONAL REGULATOR"/>
    <property type="match status" value="1"/>
</dbReference>
<dbReference type="InterPro" id="IPR058163">
    <property type="entry name" value="LysR-type_TF_proteobact-type"/>
</dbReference>
<dbReference type="GO" id="GO:0003700">
    <property type="term" value="F:DNA-binding transcription factor activity"/>
    <property type="evidence" value="ECO:0007669"/>
    <property type="project" value="InterPro"/>
</dbReference>
<dbReference type="PROSITE" id="PS50931">
    <property type="entry name" value="HTH_LYSR"/>
    <property type="match status" value="1"/>
</dbReference>
<evidence type="ECO:0000256" key="2">
    <source>
        <dbReference type="ARBA" id="ARBA00023015"/>
    </source>
</evidence>
<protein>
    <submittedName>
        <fullName evidence="6">LysR family transcriptional regulator</fullName>
    </submittedName>
</protein>
<name>A0A3P1SLR4_9GAMM</name>
<dbReference type="RefSeq" id="WP_124927171.1">
    <property type="nucleotide sequence ID" value="NZ_BMOH01000003.1"/>
</dbReference>
<evidence type="ECO:0000256" key="3">
    <source>
        <dbReference type="ARBA" id="ARBA00023125"/>
    </source>
</evidence>
<evidence type="ECO:0000256" key="4">
    <source>
        <dbReference type="ARBA" id="ARBA00023163"/>
    </source>
</evidence>
<dbReference type="InterPro" id="IPR036388">
    <property type="entry name" value="WH-like_DNA-bd_sf"/>
</dbReference>
<keyword evidence="7" id="KW-1185">Reference proteome</keyword>
<dbReference type="Gene3D" id="3.40.190.290">
    <property type="match status" value="1"/>
</dbReference>
<dbReference type="CDD" id="cd08422">
    <property type="entry name" value="PBP2_CrgA_like"/>
    <property type="match status" value="1"/>
</dbReference>
<comment type="caution">
    <text evidence="6">The sequence shown here is derived from an EMBL/GenBank/DDBJ whole genome shotgun (WGS) entry which is preliminary data.</text>
</comment>
<accession>A0A3P1SLR4</accession>
<dbReference type="PRINTS" id="PR00039">
    <property type="entry name" value="HTHLYSR"/>
</dbReference>
<dbReference type="Proteomes" id="UP000267535">
    <property type="component" value="Unassembled WGS sequence"/>
</dbReference>
<organism evidence="6 7">
    <name type="scientific">Amphritea balenae</name>
    <dbReference type="NCBI Taxonomy" id="452629"/>
    <lineage>
        <taxon>Bacteria</taxon>
        <taxon>Pseudomonadati</taxon>
        <taxon>Pseudomonadota</taxon>
        <taxon>Gammaproteobacteria</taxon>
        <taxon>Oceanospirillales</taxon>
        <taxon>Oceanospirillaceae</taxon>
        <taxon>Amphritea</taxon>
    </lineage>
</organism>
<keyword evidence="4" id="KW-0804">Transcription</keyword>
<dbReference type="InterPro" id="IPR000847">
    <property type="entry name" value="LysR_HTH_N"/>
</dbReference>
<dbReference type="SUPFAM" id="SSF53850">
    <property type="entry name" value="Periplasmic binding protein-like II"/>
    <property type="match status" value="1"/>
</dbReference>
<evidence type="ECO:0000313" key="6">
    <source>
        <dbReference type="EMBL" id="RRC98076.1"/>
    </source>
</evidence>
<evidence type="ECO:0000259" key="5">
    <source>
        <dbReference type="PROSITE" id="PS50931"/>
    </source>
</evidence>
<dbReference type="Pfam" id="PF03466">
    <property type="entry name" value="LysR_substrate"/>
    <property type="match status" value="1"/>
</dbReference>
<evidence type="ECO:0000256" key="1">
    <source>
        <dbReference type="ARBA" id="ARBA00009437"/>
    </source>
</evidence>
<dbReference type="FunFam" id="1.10.10.10:FF:000001">
    <property type="entry name" value="LysR family transcriptional regulator"/>
    <property type="match status" value="1"/>
</dbReference>
<dbReference type="InterPro" id="IPR036390">
    <property type="entry name" value="WH_DNA-bd_sf"/>
</dbReference>
<dbReference type="EMBL" id="RQXV01000009">
    <property type="protein sequence ID" value="RRC98076.1"/>
    <property type="molecule type" value="Genomic_DNA"/>
</dbReference>
<keyword evidence="2" id="KW-0805">Transcription regulation</keyword>
<dbReference type="SUPFAM" id="SSF46785">
    <property type="entry name" value="Winged helix' DNA-binding domain"/>
    <property type="match status" value="1"/>
</dbReference>
<dbReference type="InterPro" id="IPR005119">
    <property type="entry name" value="LysR_subst-bd"/>
</dbReference>
<gene>
    <name evidence="6" type="ORF">EHS89_16015</name>
</gene>
<dbReference type="GO" id="GO:0006351">
    <property type="term" value="P:DNA-templated transcription"/>
    <property type="evidence" value="ECO:0007669"/>
    <property type="project" value="TreeGrafter"/>
</dbReference>
<comment type="similarity">
    <text evidence="1">Belongs to the LysR transcriptional regulatory family.</text>
</comment>
<reference evidence="6 7" key="1">
    <citation type="submission" date="2018-11" db="EMBL/GenBank/DDBJ databases">
        <title>The draft genome sequence of Amphritea balenae JAMM 1525T.</title>
        <authorList>
            <person name="Fang Z."/>
            <person name="Zhang Y."/>
            <person name="Han X."/>
        </authorList>
    </citation>
    <scope>NUCLEOTIDE SEQUENCE [LARGE SCALE GENOMIC DNA]</scope>
    <source>
        <strain evidence="6 7">JAMM 1525</strain>
    </source>
</reference>
<dbReference type="Gene3D" id="1.10.10.10">
    <property type="entry name" value="Winged helix-like DNA-binding domain superfamily/Winged helix DNA-binding domain"/>
    <property type="match status" value="1"/>
</dbReference>